<accession>A0A3A8JUL1</accession>
<dbReference type="RefSeq" id="WP_120605293.1">
    <property type="nucleotide sequence ID" value="NZ_JABFJX010000201.1"/>
</dbReference>
<keyword evidence="2" id="KW-1185">Reference proteome</keyword>
<evidence type="ECO:0000313" key="2">
    <source>
        <dbReference type="Proteomes" id="UP000268313"/>
    </source>
</evidence>
<dbReference type="Proteomes" id="UP000268313">
    <property type="component" value="Unassembled WGS sequence"/>
</dbReference>
<dbReference type="AlphaFoldDB" id="A0A3A8JUL1"/>
<name>A0A3A8JUL1_9BACT</name>
<dbReference type="EMBL" id="RAWE01000111">
    <property type="protein sequence ID" value="RKG99562.1"/>
    <property type="molecule type" value="Genomic_DNA"/>
</dbReference>
<comment type="caution">
    <text evidence="1">The sequence shown here is derived from an EMBL/GenBank/DDBJ whole genome shotgun (WGS) entry which is preliminary data.</text>
</comment>
<gene>
    <name evidence="1" type="ORF">D7X32_26165</name>
</gene>
<organism evidence="1 2">
    <name type="scientific">Corallococcus carmarthensis</name>
    <dbReference type="NCBI Taxonomy" id="2316728"/>
    <lineage>
        <taxon>Bacteria</taxon>
        <taxon>Pseudomonadati</taxon>
        <taxon>Myxococcota</taxon>
        <taxon>Myxococcia</taxon>
        <taxon>Myxococcales</taxon>
        <taxon>Cystobacterineae</taxon>
        <taxon>Myxococcaceae</taxon>
        <taxon>Corallococcus</taxon>
    </lineage>
</organism>
<sequence length="66" mass="7523">MGVISFTGVKVFSTTLARDRENMGENITKWLKENSSLDIVDKIVTQSSDKEFHCLTITLFYRHKAA</sequence>
<reference evidence="2" key="1">
    <citation type="submission" date="2018-09" db="EMBL/GenBank/DDBJ databases">
        <authorList>
            <person name="Livingstone P.G."/>
            <person name="Whitworth D.E."/>
        </authorList>
    </citation>
    <scope>NUCLEOTIDE SEQUENCE [LARGE SCALE GENOMIC DNA]</scope>
    <source>
        <strain evidence="2">CA043D</strain>
    </source>
</reference>
<proteinExistence type="predicted"/>
<dbReference type="OrthoDB" id="5520394at2"/>
<protein>
    <submittedName>
        <fullName evidence="1">Uncharacterized protein</fullName>
    </submittedName>
</protein>
<evidence type="ECO:0000313" key="1">
    <source>
        <dbReference type="EMBL" id="RKG99562.1"/>
    </source>
</evidence>